<dbReference type="GO" id="GO:0006261">
    <property type="term" value="P:DNA-templated DNA replication"/>
    <property type="evidence" value="ECO:0007669"/>
    <property type="project" value="InterPro"/>
</dbReference>
<dbReference type="InterPro" id="IPR002298">
    <property type="entry name" value="DNA_polymerase_A"/>
</dbReference>
<dbReference type="InterPro" id="IPR036390">
    <property type="entry name" value="WH_DNA-bd_sf"/>
</dbReference>
<comment type="subcellular location">
    <subcellularLocation>
        <location evidence="2">Nucleus</location>
    </subcellularLocation>
</comment>
<dbReference type="FunFam" id="1.10.150.20:FF:000070">
    <property type="entry name" value="DNA polymerase I, putative"/>
    <property type="match status" value="1"/>
</dbReference>
<comment type="similarity">
    <text evidence="3">Belongs to the DNA polymerase type-A family.</text>
</comment>
<feature type="compositionally biased region" description="Basic and acidic residues" evidence="16">
    <location>
        <begin position="1266"/>
        <end position="1298"/>
    </location>
</feature>
<accession>A0AAW0ZKD2</accession>
<evidence type="ECO:0000256" key="16">
    <source>
        <dbReference type="SAM" id="MobiDB-lite"/>
    </source>
</evidence>
<comment type="catalytic activity">
    <reaction evidence="14">
        <text>DNA(n) + a 2'-deoxyribonucleoside 5'-triphosphate = DNA(n+1) + diphosphate</text>
        <dbReference type="Rhea" id="RHEA:22508"/>
        <dbReference type="Rhea" id="RHEA-COMP:17339"/>
        <dbReference type="Rhea" id="RHEA-COMP:17340"/>
        <dbReference type="ChEBI" id="CHEBI:33019"/>
        <dbReference type="ChEBI" id="CHEBI:61560"/>
        <dbReference type="ChEBI" id="CHEBI:173112"/>
        <dbReference type="EC" id="2.7.7.7"/>
    </reaction>
</comment>
<keyword evidence="6" id="KW-0548">Nucleotidyltransferase</keyword>
<evidence type="ECO:0000256" key="6">
    <source>
        <dbReference type="ARBA" id="ARBA00022695"/>
    </source>
</evidence>
<dbReference type="InterPro" id="IPR046931">
    <property type="entry name" value="HTH_61"/>
</dbReference>
<sequence>MQSFNKMPSFGDDTLSACIQAEVKNMNISNNCNNMDKYLKSRTFLSKGNDTNDIDKVIEIKEISPSSTNKKINSNRGNLKCKELQRSNISKLKLVTSTSNESNTRKNPSSRKNLNLYKINEENDNLNVNYIRSNISPNVNTLKKQCNKSKLSTLHVDNTKSNVIHSITTDVSNIESSLTSNAQKSSKLNSFVSIIPTQDRCKLASWGLPPNILQKYEARGVITMFDWQVECLSNYKVMENNCNLVYSAPTSAGKTLVAEILMIKTVLERRKKVIFILPFVSVVREKMYYFQDLLSDSGVRVEGFMGGVVPSGGFAATHIAIATIEKANSLVNHLMEENELINLGAVIIDELHLVGDPNRGYLLELLLTKLKYMTFRNENINIQLIGMSATLPNLSILAKWLEAELYKTEFRPVPLNEQCKIGKNIYDNKLCLIRSLTPMPELTMDADDILHLCSETISDGHSVLIFCSTKNWCEKLAEQIAAAFCKLGRENTHLGKTLRQQLDAALISETLEQLKRSPTGLDNVLKNTVSFGTAFHHAGLTMDERDIIEGSFRSGSLRVLVATSTLSSGVNLPARRVIIRSPKFAGKLLDSLTYRQMIGRAGRMGKDTAGESILMCSPTEQKAAETLLSESLKPIESCLENLTPMIRALLEAIASEVVYTPSDLELYTKCTLVSLSDEFDSEDLWNKAVKFLVDNEFLLLQKTEEGHRWVATAFGKACLAASIPPREGLVLLEELQKARRCFVLDTELHVIYLVTPLNSGNQIGNIDWMTFLELWKMLSESERRVGQLVGVEERFLTSAIRGVAQSGKMLNIHKRFYTALALHDLVREVPLKVVCKKYGCCRGVLQTLQQSASTFAGMITQFCKQLGWNCMELLVSQFQTRLQFGVCRELLDLLRLPMLNGLRARSLYKHGITSVAELAIASELDVERALYKAIPFESEKEQDGEHESEAIKRNKMRTVFVTGKDGLTPHEAAMMLVHEARTLVQNELRLQDMSWKQNEQSISTDKSNTEISLHGQQSPLQITERANVQIKIETVYSKPQNKVNSSESIIKNNHEKNPCSIINESTSKNMNFAHEEKDTSNHKSNKNRKSKTDANVTKNTENSKCDPENNTAQETKHENMKLTDQLLQIDIPEFFDTPAEKLSADFFDSTNSRKITSVSRQDSESLIAYNGKKKNCTRNVTKHSINELQNTSNTLIKKIRISDETNANISACKNTIKRLSSFENNMKPEVSKSPSLFDDSLSLDTQVCNILEQNIVDSLQFSEFEESKSSEPKDKEHTENKVSKVDDEMETDVKDKRTNKNSSNFTNSQVKQSTISWKDDSWNEPRKIIEKLNQIKDKNSDNVLTKHNIKDMKNTNMQNVTENCEVGSPISLIRKKYDVKFEQTADVRDDLKQIPQKRRFNNIPVAKSPVASKVMVFSKNRGTSLDSNKSDCDDIVIASQNINSPAASSKLQNKVNFVKNPKLCTRKILNRVSDDENCATFSNKIEIEKCKLESKLNETLAQKMLTGKNCSIDGLISNSDDDTPIKSTKILQTSKFNVKMTQNSPEKYVETNELAEAISETTSWNTLNVIKVGSDRATFNLFKREVMQKRYVALALNCALYNDETNNIGFKIIDSATTGEKRKKCKKVENHVHGDRKLCGAAISWENNIAYYISFSNERDLKVPGKEQMKLLKELLANRVLYAKCFATKEIFKTLYECCGITANCKFLDPKVANWLYDGNVYEKTFNEMVKEYFPQGCFITKRIGTCYDVGPGLYIKSEIPGELRASAEAILTWHVTDKLLDKLKQQNPTLLHTYKDIEMKTVILLACMELTGLGVSLKSLQDLSSIVHEEMTSLEERAYALCGRRFNFSSSKQVGEILGLCKQKKISVNKAVLEQSDHPVSSLVMSWRKLNATQSKIIYPILNLAQHNPRIRGNCVTSTLTGRISMHEPNLQNVPRDFSSEDNSFTISVRMAFIPALGNIMLSADYCQLELRILAHFSRDTVLCDIMRKPGDIFKNIAANWNHIPEDQVNDKIRQHTKQLCYGMIYGMGVKTLAGNLSVDEAKAKEFLDSFMNAYPGISKWLNNVLEEARTSGYITTILERRRMFPGLTSTNPAEKSQAERQAVNTKVQGSAADIAKKAMVNIEERIRFEFPTSATIMPSGNPTRKLRSNSREAQQRGGYLVLQLHDEFLYEVNIHDLKQVAKIVKESMEQVCQLAVPLPVKLKVGPAWGNLSEYTIC</sequence>
<dbReference type="InterPro" id="IPR014001">
    <property type="entry name" value="Helicase_ATP-bd"/>
</dbReference>
<gene>
    <name evidence="19" type="ORF">QLX08_008807</name>
</gene>
<evidence type="ECO:0000313" key="19">
    <source>
        <dbReference type="EMBL" id="KAK9297593.1"/>
    </source>
</evidence>
<proteinExistence type="inferred from homology"/>
<feature type="compositionally biased region" description="Polar residues" evidence="16">
    <location>
        <begin position="1300"/>
        <end position="1316"/>
    </location>
</feature>
<evidence type="ECO:0000256" key="1">
    <source>
        <dbReference type="ARBA" id="ARBA00001946"/>
    </source>
</evidence>
<dbReference type="PRINTS" id="PR00868">
    <property type="entry name" value="DNAPOLI"/>
</dbReference>
<dbReference type="InterPro" id="IPR001098">
    <property type="entry name" value="DNA-dir_DNA_pol_A_palm_dom"/>
</dbReference>
<dbReference type="Pfam" id="PF00271">
    <property type="entry name" value="Helicase_C"/>
    <property type="match status" value="1"/>
</dbReference>
<dbReference type="CDD" id="cd18026">
    <property type="entry name" value="DEXHc_POLQ-like"/>
    <property type="match status" value="1"/>
</dbReference>
<dbReference type="GO" id="GO:0097681">
    <property type="term" value="P:double-strand break repair via alternative nonhomologous end joining"/>
    <property type="evidence" value="ECO:0007669"/>
    <property type="project" value="TreeGrafter"/>
</dbReference>
<dbReference type="InterPro" id="IPR043502">
    <property type="entry name" value="DNA/RNA_pol_sf"/>
</dbReference>
<dbReference type="CDD" id="cd08638">
    <property type="entry name" value="DNA_pol_A_theta"/>
    <property type="match status" value="1"/>
</dbReference>
<keyword evidence="12" id="KW-0234">DNA repair</keyword>
<dbReference type="FunFam" id="3.40.50.300:FF:000813">
    <property type="entry name" value="helicase POLQ-like isoform X1"/>
    <property type="match status" value="1"/>
</dbReference>
<dbReference type="Gene3D" id="1.10.150.20">
    <property type="entry name" value="5' to 3' exonuclease, C-terminal subdomain"/>
    <property type="match status" value="1"/>
</dbReference>
<dbReference type="FunFam" id="3.40.50.300:FF:000885">
    <property type="entry name" value="DNA polymerase theta"/>
    <property type="match status" value="1"/>
</dbReference>
<dbReference type="Gene3D" id="1.20.1060.10">
    <property type="entry name" value="Taq DNA Polymerase, Chain T, domain 4"/>
    <property type="match status" value="1"/>
</dbReference>
<keyword evidence="11" id="KW-0239">DNA-directed DNA polymerase</keyword>
<dbReference type="InterPro" id="IPR011545">
    <property type="entry name" value="DEAD/DEAH_box_helicase_dom"/>
</dbReference>
<keyword evidence="8" id="KW-0227">DNA damage</keyword>
<evidence type="ECO:0000256" key="15">
    <source>
        <dbReference type="ARBA" id="ARBA00074669"/>
    </source>
</evidence>
<evidence type="ECO:0000256" key="13">
    <source>
        <dbReference type="ARBA" id="ARBA00023242"/>
    </source>
</evidence>
<dbReference type="Gene3D" id="1.10.3380.20">
    <property type="match status" value="1"/>
</dbReference>
<evidence type="ECO:0000256" key="12">
    <source>
        <dbReference type="ARBA" id="ARBA00023204"/>
    </source>
</evidence>
<feature type="domain" description="Helicase C-terminal" evidence="18">
    <location>
        <begin position="445"/>
        <end position="650"/>
    </location>
</feature>
<dbReference type="SUPFAM" id="SSF56672">
    <property type="entry name" value="DNA/RNA polymerases"/>
    <property type="match status" value="1"/>
</dbReference>
<keyword evidence="20" id="KW-1185">Reference proteome</keyword>
<dbReference type="SUPFAM" id="SSF158702">
    <property type="entry name" value="Sec63 N-terminal domain-like"/>
    <property type="match status" value="1"/>
</dbReference>
<keyword evidence="10" id="KW-0067">ATP-binding</keyword>
<dbReference type="SUPFAM" id="SSF46785">
    <property type="entry name" value="Winged helix' DNA-binding domain"/>
    <property type="match status" value="1"/>
</dbReference>
<dbReference type="SUPFAM" id="SSF52540">
    <property type="entry name" value="P-loop containing nucleoside triphosphate hydrolases"/>
    <property type="match status" value="1"/>
</dbReference>
<name>A0AAW0ZKD2_9HYME</name>
<evidence type="ECO:0000256" key="14">
    <source>
        <dbReference type="ARBA" id="ARBA00049244"/>
    </source>
</evidence>
<dbReference type="Pfam" id="PF20470">
    <property type="entry name" value="HTH_61"/>
    <property type="match status" value="1"/>
</dbReference>
<dbReference type="SMART" id="SM00482">
    <property type="entry name" value="POLAc"/>
    <property type="match status" value="1"/>
</dbReference>
<feature type="region of interest" description="Disordered" evidence="16">
    <location>
        <begin position="999"/>
        <end position="1018"/>
    </location>
</feature>
<dbReference type="InterPro" id="IPR027417">
    <property type="entry name" value="P-loop_NTPase"/>
</dbReference>
<dbReference type="GO" id="GO:0016787">
    <property type="term" value="F:hydrolase activity"/>
    <property type="evidence" value="ECO:0007669"/>
    <property type="project" value="UniProtKB-KW"/>
</dbReference>
<reference evidence="19 20" key="1">
    <citation type="submission" date="2024-05" db="EMBL/GenBank/DDBJ databases">
        <title>The nuclear and mitochondrial genome assemblies of Tetragonisca angustula (Apidae: Meliponini), a tiny yet remarkable pollinator in the Neotropics.</title>
        <authorList>
            <person name="Ferrari R."/>
            <person name="Ricardo P.C."/>
            <person name="Dias F.C."/>
            <person name="Araujo N.S."/>
            <person name="Soares D.O."/>
            <person name="Zhou Q.-S."/>
            <person name="Zhu C.-D."/>
            <person name="Coutinho L."/>
            <person name="Airas M.C."/>
            <person name="Batista T.M."/>
        </authorList>
    </citation>
    <scope>NUCLEOTIDE SEQUENCE [LARGE SCALE GENOMIC DNA]</scope>
    <source>
        <strain evidence="19">ASF017062</strain>
        <tissue evidence="19">Abdomen</tissue>
    </source>
</reference>
<dbReference type="GO" id="GO:0005634">
    <property type="term" value="C:nucleus"/>
    <property type="evidence" value="ECO:0007669"/>
    <property type="project" value="UniProtKB-SubCell"/>
</dbReference>
<evidence type="ECO:0000313" key="20">
    <source>
        <dbReference type="Proteomes" id="UP001432146"/>
    </source>
</evidence>
<feature type="domain" description="Helicase ATP-binding" evidence="17">
    <location>
        <begin position="235"/>
        <end position="409"/>
    </location>
</feature>
<dbReference type="PANTHER" id="PTHR10133">
    <property type="entry name" value="DNA POLYMERASE I"/>
    <property type="match status" value="1"/>
</dbReference>
<evidence type="ECO:0000256" key="9">
    <source>
        <dbReference type="ARBA" id="ARBA00022801"/>
    </source>
</evidence>
<dbReference type="CDD" id="cd18795">
    <property type="entry name" value="SF2_C_Ski2"/>
    <property type="match status" value="1"/>
</dbReference>
<evidence type="ECO:0000259" key="17">
    <source>
        <dbReference type="PROSITE" id="PS51192"/>
    </source>
</evidence>
<evidence type="ECO:0000256" key="3">
    <source>
        <dbReference type="ARBA" id="ARBA00007705"/>
    </source>
</evidence>
<evidence type="ECO:0000256" key="10">
    <source>
        <dbReference type="ARBA" id="ARBA00022840"/>
    </source>
</evidence>
<dbReference type="EMBL" id="JAWNGG020000189">
    <property type="protein sequence ID" value="KAK9297593.1"/>
    <property type="molecule type" value="Genomic_DNA"/>
</dbReference>
<dbReference type="Gene3D" id="3.30.420.10">
    <property type="entry name" value="Ribonuclease H-like superfamily/Ribonuclease H"/>
    <property type="match status" value="1"/>
</dbReference>
<evidence type="ECO:0000256" key="5">
    <source>
        <dbReference type="ARBA" id="ARBA00022679"/>
    </source>
</evidence>
<keyword evidence="7" id="KW-0547">Nucleotide-binding</keyword>
<dbReference type="PANTHER" id="PTHR10133:SF62">
    <property type="entry name" value="DNA POLYMERASE THETA"/>
    <property type="match status" value="1"/>
</dbReference>
<dbReference type="PROSITE" id="PS51194">
    <property type="entry name" value="HELICASE_CTER"/>
    <property type="match status" value="1"/>
</dbReference>
<protein>
    <recommendedName>
        <fullName evidence="15">DNA polymerase theta</fullName>
        <ecNumber evidence="4">2.7.7.7</ecNumber>
    </recommendedName>
</protein>
<dbReference type="Gene3D" id="3.30.70.370">
    <property type="match status" value="1"/>
</dbReference>
<organism evidence="19 20">
    <name type="scientific">Tetragonisca angustula</name>
    <dbReference type="NCBI Taxonomy" id="166442"/>
    <lineage>
        <taxon>Eukaryota</taxon>
        <taxon>Metazoa</taxon>
        <taxon>Ecdysozoa</taxon>
        <taxon>Arthropoda</taxon>
        <taxon>Hexapoda</taxon>
        <taxon>Insecta</taxon>
        <taxon>Pterygota</taxon>
        <taxon>Neoptera</taxon>
        <taxon>Endopterygota</taxon>
        <taxon>Hymenoptera</taxon>
        <taxon>Apocrita</taxon>
        <taxon>Aculeata</taxon>
        <taxon>Apoidea</taxon>
        <taxon>Anthophila</taxon>
        <taxon>Apidae</taxon>
        <taxon>Tetragonisca</taxon>
    </lineage>
</organism>
<dbReference type="PROSITE" id="PS51192">
    <property type="entry name" value="HELICASE_ATP_BIND_1"/>
    <property type="match status" value="1"/>
</dbReference>
<dbReference type="Pfam" id="PF00270">
    <property type="entry name" value="DEAD"/>
    <property type="match status" value="1"/>
</dbReference>
<keyword evidence="9" id="KW-0378">Hydrolase</keyword>
<evidence type="ECO:0000259" key="18">
    <source>
        <dbReference type="PROSITE" id="PS51194"/>
    </source>
</evidence>
<evidence type="ECO:0000256" key="8">
    <source>
        <dbReference type="ARBA" id="ARBA00022763"/>
    </source>
</evidence>
<feature type="region of interest" description="Disordered" evidence="16">
    <location>
        <begin position="1075"/>
        <end position="1115"/>
    </location>
</feature>
<dbReference type="Pfam" id="PF21099">
    <property type="entry name" value="POLQ_helical"/>
    <property type="match status" value="1"/>
</dbReference>
<dbReference type="SMART" id="SM00490">
    <property type="entry name" value="HELICc"/>
    <property type="match status" value="1"/>
</dbReference>
<comment type="caution">
    <text evidence="19">The sequence shown here is derived from an EMBL/GenBank/DDBJ whole genome shotgun (WGS) entry which is preliminary data.</text>
</comment>
<dbReference type="InterPro" id="IPR001650">
    <property type="entry name" value="Helicase_C-like"/>
</dbReference>
<evidence type="ECO:0000256" key="4">
    <source>
        <dbReference type="ARBA" id="ARBA00012417"/>
    </source>
</evidence>
<dbReference type="GO" id="GO:0003677">
    <property type="term" value="F:DNA binding"/>
    <property type="evidence" value="ECO:0007669"/>
    <property type="project" value="InterPro"/>
</dbReference>
<dbReference type="Gene3D" id="3.40.50.300">
    <property type="entry name" value="P-loop containing nucleotide triphosphate hydrolases"/>
    <property type="match status" value="2"/>
</dbReference>
<keyword evidence="13" id="KW-0539">Nucleus</keyword>
<dbReference type="Proteomes" id="UP001432146">
    <property type="component" value="Unassembled WGS sequence"/>
</dbReference>
<dbReference type="Pfam" id="PF00476">
    <property type="entry name" value="DNA_pol_A"/>
    <property type="match status" value="1"/>
</dbReference>
<dbReference type="GO" id="GO:0003887">
    <property type="term" value="F:DNA-directed DNA polymerase activity"/>
    <property type="evidence" value="ECO:0007669"/>
    <property type="project" value="UniProtKB-KW"/>
</dbReference>
<dbReference type="GO" id="GO:0005524">
    <property type="term" value="F:ATP binding"/>
    <property type="evidence" value="ECO:0007669"/>
    <property type="project" value="UniProtKB-KW"/>
</dbReference>
<dbReference type="EC" id="2.7.7.7" evidence="4"/>
<evidence type="ECO:0000256" key="11">
    <source>
        <dbReference type="ARBA" id="ARBA00022932"/>
    </source>
</evidence>
<comment type="cofactor">
    <cofactor evidence="1">
        <name>Mg(2+)</name>
        <dbReference type="ChEBI" id="CHEBI:18420"/>
    </cofactor>
</comment>
<dbReference type="SMART" id="SM00487">
    <property type="entry name" value="DEXDc"/>
    <property type="match status" value="1"/>
</dbReference>
<feature type="region of interest" description="Disordered" evidence="16">
    <location>
        <begin position="1266"/>
        <end position="1317"/>
    </location>
</feature>
<dbReference type="InterPro" id="IPR036397">
    <property type="entry name" value="RNaseH_sf"/>
</dbReference>
<evidence type="ECO:0000256" key="2">
    <source>
        <dbReference type="ARBA" id="ARBA00004123"/>
    </source>
</evidence>
<dbReference type="FunFam" id="1.10.3380.20:FF:000001">
    <property type="entry name" value="DNA polymerase theta"/>
    <property type="match status" value="1"/>
</dbReference>
<evidence type="ECO:0000256" key="7">
    <source>
        <dbReference type="ARBA" id="ARBA00022741"/>
    </source>
</evidence>
<keyword evidence="5" id="KW-0808">Transferase</keyword>
<dbReference type="InterPro" id="IPR048960">
    <property type="entry name" value="POLQ-like_helical"/>
</dbReference>